<dbReference type="Pfam" id="PF03861">
    <property type="entry name" value="ANTAR"/>
    <property type="match status" value="1"/>
</dbReference>
<dbReference type="SUPFAM" id="SSF52172">
    <property type="entry name" value="CheY-like"/>
    <property type="match status" value="1"/>
</dbReference>
<evidence type="ECO:0000313" key="2">
    <source>
        <dbReference type="EMBL" id="OYD07081.1"/>
    </source>
</evidence>
<name>A0A235B4C1_9BACL</name>
<dbReference type="InterPro" id="IPR036388">
    <property type="entry name" value="WH-like_DNA-bd_sf"/>
</dbReference>
<organism evidence="2 3">
    <name type="scientific">Paludifilum halophilum</name>
    <dbReference type="NCBI Taxonomy" id="1642702"/>
    <lineage>
        <taxon>Bacteria</taxon>
        <taxon>Bacillati</taxon>
        <taxon>Bacillota</taxon>
        <taxon>Bacilli</taxon>
        <taxon>Bacillales</taxon>
        <taxon>Thermoactinomycetaceae</taxon>
        <taxon>Paludifilum</taxon>
    </lineage>
</organism>
<dbReference type="InterPro" id="IPR011006">
    <property type="entry name" value="CheY-like_superfamily"/>
</dbReference>
<accession>A0A235B4C1</accession>
<dbReference type="OrthoDB" id="9795002at2"/>
<feature type="domain" description="ANTAR" evidence="1">
    <location>
        <begin position="156"/>
        <end position="217"/>
    </location>
</feature>
<reference evidence="2 3" key="1">
    <citation type="submission" date="2017-07" db="EMBL/GenBank/DDBJ databases">
        <title>The genome sequence of Paludifilum halophilum highlights mechanisms for microbial adaptation to high salt environemnts.</title>
        <authorList>
            <person name="Belbahri L."/>
        </authorList>
    </citation>
    <scope>NUCLEOTIDE SEQUENCE [LARGE SCALE GENOMIC DNA]</scope>
    <source>
        <strain evidence="2 3">DSM 102817</strain>
    </source>
</reference>
<evidence type="ECO:0000259" key="1">
    <source>
        <dbReference type="PROSITE" id="PS50921"/>
    </source>
</evidence>
<keyword evidence="3" id="KW-1185">Reference proteome</keyword>
<evidence type="ECO:0000313" key="3">
    <source>
        <dbReference type="Proteomes" id="UP000215459"/>
    </source>
</evidence>
<proteinExistence type="predicted"/>
<dbReference type="EMBL" id="NOWF01000007">
    <property type="protein sequence ID" value="OYD07081.1"/>
    <property type="molecule type" value="Genomic_DNA"/>
</dbReference>
<dbReference type="SMART" id="SM01012">
    <property type="entry name" value="ANTAR"/>
    <property type="match status" value="1"/>
</dbReference>
<dbReference type="GO" id="GO:0003723">
    <property type="term" value="F:RNA binding"/>
    <property type="evidence" value="ECO:0007669"/>
    <property type="project" value="InterPro"/>
</dbReference>
<dbReference type="Proteomes" id="UP000215459">
    <property type="component" value="Unassembled WGS sequence"/>
</dbReference>
<gene>
    <name evidence="2" type="ORF">CHM34_11795</name>
</gene>
<dbReference type="Gene3D" id="1.10.10.10">
    <property type="entry name" value="Winged helix-like DNA-binding domain superfamily/Winged helix DNA-binding domain"/>
    <property type="match status" value="1"/>
</dbReference>
<sequence length="235" mass="27497">MMVKNEFLNSEPIETRGDFSLYTLHWIAEPSQIKGLETLSPESVTADRRKYIPFRVWHMLKDAGYILRPLSTRDQMEEIHPSADAVIWAVPATRVSSFTSKPFWKSLPRLWVCDESNVSDHHPLLEEEIDGILHPGMKPEQIRWTLLLGERSHHRRQQRQREIRRLQTQLEERKWIDQAKGILCEVKQLSEAEAYGILRRQAMNERRKIGDVAFSIVHVYRMLQKPNAGGNTNHV</sequence>
<comment type="caution">
    <text evidence="2">The sequence shown here is derived from an EMBL/GenBank/DDBJ whole genome shotgun (WGS) entry which is preliminary data.</text>
</comment>
<dbReference type="InterPro" id="IPR005561">
    <property type="entry name" value="ANTAR"/>
</dbReference>
<protein>
    <recommendedName>
        <fullName evidence="1">ANTAR domain-containing protein</fullName>
    </recommendedName>
</protein>
<dbReference type="AlphaFoldDB" id="A0A235B4C1"/>
<dbReference type="PROSITE" id="PS50921">
    <property type="entry name" value="ANTAR"/>
    <property type="match status" value="1"/>
</dbReference>